<reference evidence="1" key="1">
    <citation type="journal article" date="2022" name="bioRxiv">
        <title>Population genetic analysis of Ophidiomyces ophidiicola, the causative agent of snake fungal disease, indicates recent introductions to the USA.</title>
        <authorList>
            <person name="Ladner J.T."/>
            <person name="Palmer J.M."/>
            <person name="Ettinger C.L."/>
            <person name="Stajich J.E."/>
            <person name="Farrell T.M."/>
            <person name="Glorioso B.M."/>
            <person name="Lawson B."/>
            <person name="Price S.J."/>
            <person name="Stengle A.G."/>
            <person name="Grear D.A."/>
            <person name="Lorch J.M."/>
        </authorList>
    </citation>
    <scope>NUCLEOTIDE SEQUENCE</scope>
    <source>
        <strain evidence="1">NWHC 24266-5</strain>
    </source>
</reference>
<proteinExistence type="predicted"/>
<name>A0ACB8UU57_9EURO</name>
<gene>
    <name evidence="1" type="ORF">LOY88_004191</name>
</gene>
<protein>
    <submittedName>
        <fullName evidence="1">Uncharacterized protein</fullName>
    </submittedName>
</protein>
<comment type="caution">
    <text evidence="1">The sequence shown here is derived from an EMBL/GenBank/DDBJ whole genome shotgun (WGS) entry which is preliminary data.</text>
</comment>
<accession>A0ACB8UU57</accession>
<dbReference type="EMBL" id="JALBCA010000061">
    <property type="protein sequence ID" value="KAI2385241.1"/>
    <property type="molecule type" value="Genomic_DNA"/>
</dbReference>
<organism evidence="1">
    <name type="scientific">Ophidiomyces ophidiicola</name>
    <dbReference type="NCBI Taxonomy" id="1387563"/>
    <lineage>
        <taxon>Eukaryota</taxon>
        <taxon>Fungi</taxon>
        <taxon>Dikarya</taxon>
        <taxon>Ascomycota</taxon>
        <taxon>Pezizomycotina</taxon>
        <taxon>Eurotiomycetes</taxon>
        <taxon>Eurotiomycetidae</taxon>
        <taxon>Onygenales</taxon>
        <taxon>Onygenaceae</taxon>
        <taxon>Ophidiomyces</taxon>
    </lineage>
</organism>
<evidence type="ECO:0000313" key="1">
    <source>
        <dbReference type="EMBL" id="KAI2385241.1"/>
    </source>
</evidence>
<sequence>MATISVLYQGSTVLRAAVLTSPRLCILPTTVYSNRNVRHLSSSSESPRFLYETGRLDGATCMVTGASSGIGFAIAQRMLHEGARKVTLVGRSEERLNHALRHLQKSDIQTNTTNESKVGFGPPDTKSETKTVSPSSLDTKSAGEALEKAKPEMLPSKKDSPAASDTMPTSDRLSVLIGDVGNPSFWSEKGNIAMGDVDILVNAAGVSYSSLLPFAKDDAISEMLNTNLQGTIFACRAMMSRALRRPVPSSGNLRCIVNISSLHGVKGGVGAAIYASTKAGVIALTRVIVAEASTSKQGAKLRANVIVPGYIETKILNELSEPILNESKQKVPLSRFGTVEEVADAAMFLVTNQYANNCILNLDGGLSAL</sequence>